<dbReference type="SUPFAM" id="SSF46785">
    <property type="entry name" value="Winged helix' DNA-binding domain"/>
    <property type="match status" value="1"/>
</dbReference>
<comment type="caution">
    <text evidence="2">The sequence shown here is derived from an EMBL/GenBank/DDBJ whole genome shotgun (WGS) entry which is preliminary data.</text>
</comment>
<evidence type="ECO:0000313" key="2">
    <source>
        <dbReference type="EMBL" id="GAJ28802.1"/>
    </source>
</evidence>
<dbReference type="Pfam" id="PF12802">
    <property type="entry name" value="MarR_2"/>
    <property type="match status" value="1"/>
</dbReference>
<reference evidence="2 3" key="2">
    <citation type="journal article" date="2014" name="FEMS Microbiol. Lett.">
        <title>Draft genomic DNA sequence of the facultatively methylotrophic bacterium Acidomonas methanolica type strain MB58.</title>
        <authorList>
            <person name="Higashiura N."/>
            <person name="Hadano H."/>
            <person name="Hirakawa H."/>
            <person name="Matsutani M."/>
            <person name="Takabe S."/>
            <person name="Matsushita K."/>
            <person name="Azuma Y."/>
        </authorList>
    </citation>
    <scope>NUCLEOTIDE SEQUENCE [LARGE SCALE GENOMIC DNA]</scope>
    <source>
        <strain evidence="2 3">MB58</strain>
    </source>
</reference>
<dbReference type="OrthoDB" id="9799368at2"/>
<name>A0A023D3U8_ACIMT</name>
<keyword evidence="3" id="KW-1185">Reference proteome</keyword>
<protein>
    <submittedName>
        <fullName evidence="2">Transcriptional regulator MarR</fullName>
    </submittedName>
</protein>
<dbReference type="PROSITE" id="PS50995">
    <property type="entry name" value="HTH_MARR_2"/>
    <property type="match status" value="1"/>
</dbReference>
<evidence type="ECO:0000259" key="1">
    <source>
        <dbReference type="PROSITE" id="PS50995"/>
    </source>
</evidence>
<dbReference type="InterPro" id="IPR000835">
    <property type="entry name" value="HTH_MarR-typ"/>
</dbReference>
<gene>
    <name evidence="2" type="ORF">Amme_038_051</name>
</gene>
<evidence type="ECO:0000313" key="3">
    <source>
        <dbReference type="Proteomes" id="UP000019760"/>
    </source>
</evidence>
<dbReference type="EMBL" id="BAND01000038">
    <property type="protein sequence ID" value="GAJ28802.1"/>
    <property type="molecule type" value="Genomic_DNA"/>
</dbReference>
<dbReference type="InterPro" id="IPR036390">
    <property type="entry name" value="WH_DNA-bd_sf"/>
</dbReference>
<accession>A0A023D3U8</accession>
<reference evidence="3" key="1">
    <citation type="journal article" date="2014" name="FEMS Microbiol. Lett.">
        <title>Draft Genomic DNA Sequence of the Facultatively Methylotrophic Bacterium Acidomonas methanolica type strain MB58.</title>
        <authorList>
            <person name="Higashiura N."/>
            <person name="Hadano H."/>
            <person name="Hirakawa H."/>
            <person name="Matsutani M."/>
            <person name="Takabe S."/>
            <person name="Matsushita K."/>
            <person name="Azuma Y."/>
        </authorList>
    </citation>
    <scope>NUCLEOTIDE SEQUENCE [LARGE SCALE GENOMIC DNA]</scope>
    <source>
        <strain evidence="3">MB58</strain>
    </source>
</reference>
<dbReference type="AlphaFoldDB" id="A0A023D3U8"/>
<dbReference type="Proteomes" id="UP000019760">
    <property type="component" value="Unassembled WGS sequence"/>
</dbReference>
<dbReference type="InterPro" id="IPR039422">
    <property type="entry name" value="MarR/SlyA-like"/>
</dbReference>
<dbReference type="RefSeq" id="WP_042057795.1">
    <property type="nucleotide sequence ID" value="NZ_BAND01000038.1"/>
</dbReference>
<dbReference type="GO" id="GO:0006950">
    <property type="term" value="P:response to stress"/>
    <property type="evidence" value="ECO:0007669"/>
    <property type="project" value="TreeGrafter"/>
</dbReference>
<dbReference type="InterPro" id="IPR036388">
    <property type="entry name" value="WH-like_DNA-bd_sf"/>
</dbReference>
<proteinExistence type="predicted"/>
<dbReference type="PANTHER" id="PTHR33164:SF44">
    <property type="entry name" value="TRANSCRIPTIONAL REGULATORY PROTEIN"/>
    <property type="match status" value="1"/>
</dbReference>
<dbReference type="GO" id="GO:0003700">
    <property type="term" value="F:DNA-binding transcription factor activity"/>
    <property type="evidence" value="ECO:0007669"/>
    <property type="project" value="InterPro"/>
</dbReference>
<feature type="domain" description="HTH marR-type" evidence="1">
    <location>
        <begin position="25"/>
        <end position="157"/>
    </location>
</feature>
<dbReference type="PRINTS" id="PR00598">
    <property type="entry name" value="HTHMARR"/>
</dbReference>
<dbReference type="PANTHER" id="PTHR33164">
    <property type="entry name" value="TRANSCRIPTIONAL REGULATOR, MARR FAMILY"/>
    <property type="match status" value="1"/>
</dbReference>
<organism evidence="2 3">
    <name type="scientific">Acidomonas methanolica NBRC 104435</name>
    <dbReference type="NCBI Taxonomy" id="1231351"/>
    <lineage>
        <taxon>Bacteria</taxon>
        <taxon>Pseudomonadati</taxon>
        <taxon>Pseudomonadota</taxon>
        <taxon>Alphaproteobacteria</taxon>
        <taxon>Acetobacterales</taxon>
        <taxon>Acetobacteraceae</taxon>
        <taxon>Acidomonas</taxon>
    </lineage>
</organism>
<dbReference type="Gene3D" id="1.10.10.10">
    <property type="entry name" value="Winged helix-like DNA-binding domain superfamily/Winged helix DNA-binding domain"/>
    <property type="match status" value="1"/>
</dbReference>
<sequence>MRDGFSARGQDAPGQAHLYLREEQLRQGYEALLRAGRALARLCDETLGEQNLGAAHHRCLFLIASHPAITMSGLLRALHISKQSLNRVLQDLTERGLIERRSKPSDRRLKLLYLTEAGQALEGKLFALQRERLTQAYLASGGPAVEGFRRVLAQLDGEAKGG</sequence>
<dbReference type="SMART" id="SM00347">
    <property type="entry name" value="HTH_MARR"/>
    <property type="match status" value="1"/>
</dbReference>